<gene>
    <name evidence="1" type="ORF">SAMN06265222_11625</name>
</gene>
<comment type="caution">
    <text evidence="1">The sequence shown here is derived from an EMBL/GenBank/DDBJ whole genome shotgun (WGS) entry which is preliminary data.</text>
</comment>
<dbReference type="EMBL" id="FXUG01000016">
    <property type="protein sequence ID" value="SMP73115.1"/>
    <property type="molecule type" value="Genomic_DNA"/>
</dbReference>
<dbReference type="InterPro" id="IPR021866">
    <property type="entry name" value="SpoIIAA-like"/>
</dbReference>
<dbReference type="InterPro" id="IPR038396">
    <property type="entry name" value="SpoIIAA-like_sf"/>
</dbReference>
<accession>A0ABY1QK37</accession>
<name>A0ABY1QK37_9BACT</name>
<dbReference type="Pfam" id="PF11964">
    <property type="entry name" value="SpoIIAA-like"/>
    <property type="match status" value="1"/>
</dbReference>
<dbReference type="Proteomes" id="UP001158067">
    <property type="component" value="Unassembled WGS sequence"/>
</dbReference>
<protein>
    <submittedName>
        <fullName evidence="1">SpoIIAA-like</fullName>
    </submittedName>
</protein>
<evidence type="ECO:0000313" key="1">
    <source>
        <dbReference type="EMBL" id="SMP73115.1"/>
    </source>
</evidence>
<evidence type="ECO:0000313" key="2">
    <source>
        <dbReference type="Proteomes" id="UP001158067"/>
    </source>
</evidence>
<reference evidence="1 2" key="1">
    <citation type="submission" date="2017-05" db="EMBL/GenBank/DDBJ databases">
        <authorList>
            <person name="Varghese N."/>
            <person name="Submissions S."/>
        </authorList>
    </citation>
    <scope>NUCLEOTIDE SEQUENCE [LARGE SCALE GENOMIC DNA]</scope>
    <source>
        <strain evidence="1 2">DSM 25457</strain>
    </source>
</reference>
<sequence>MLRVEIDRPNRLAVLTPEGPLQESDFVAAAAQIDPVIAESGKLNGLIIHALNFPGWDSFGAMVNHLCFVKDHHQQVKRIALVTDSKLADFAETVASHFVAAQIRNFDYAAFDDAKRWIIAGSDAEAS</sequence>
<organism evidence="1 2">
    <name type="scientific">Neorhodopirellula lusitana</name>
    <dbReference type="NCBI Taxonomy" id="445327"/>
    <lineage>
        <taxon>Bacteria</taxon>
        <taxon>Pseudomonadati</taxon>
        <taxon>Planctomycetota</taxon>
        <taxon>Planctomycetia</taxon>
        <taxon>Pirellulales</taxon>
        <taxon>Pirellulaceae</taxon>
        <taxon>Neorhodopirellula</taxon>
    </lineage>
</organism>
<proteinExistence type="predicted"/>
<dbReference type="Gene3D" id="3.40.50.10600">
    <property type="entry name" value="SpoIIaa-like domains"/>
    <property type="match status" value="1"/>
</dbReference>
<dbReference type="RefSeq" id="WP_283434678.1">
    <property type="nucleotide sequence ID" value="NZ_FXUG01000016.1"/>
</dbReference>
<dbReference type="InterPro" id="IPR036513">
    <property type="entry name" value="STAS_dom_sf"/>
</dbReference>
<keyword evidence="2" id="KW-1185">Reference proteome</keyword>
<dbReference type="SUPFAM" id="SSF52091">
    <property type="entry name" value="SpoIIaa-like"/>
    <property type="match status" value="1"/>
</dbReference>